<organism evidence="1">
    <name type="scientific">Mammaliicoccus stepanovicii</name>
    <dbReference type="NCBI Taxonomy" id="643214"/>
    <lineage>
        <taxon>Bacteria</taxon>
        <taxon>Bacillati</taxon>
        <taxon>Bacillota</taxon>
        <taxon>Bacilli</taxon>
        <taxon>Bacillales</taxon>
        <taxon>Staphylococcaceae</taxon>
        <taxon>Mammaliicoccus</taxon>
    </lineage>
</organism>
<dbReference type="EMBL" id="LT906462">
    <property type="protein sequence ID" value="SNV51697.1"/>
    <property type="molecule type" value="Genomic_DNA"/>
</dbReference>
<dbReference type="EMBL" id="KR732653">
    <property type="protein sequence ID" value="ALB00608.1"/>
    <property type="molecule type" value="Genomic_DNA"/>
</dbReference>
<evidence type="ECO:0000313" key="1">
    <source>
        <dbReference type="EMBL" id="ALB00608.1"/>
    </source>
</evidence>
<accession>A0A0K2JNY3</accession>
<dbReference type="RefSeq" id="WP_268234635.1">
    <property type="nucleotide sequence ID" value="NZ_BMDM01000008.1"/>
</dbReference>
<evidence type="ECO:0000313" key="2">
    <source>
        <dbReference type="EMBL" id="SNV51697.1"/>
    </source>
</evidence>
<name>A0A0K2JNY3_9STAP</name>
<sequence length="43" mass="5307">MEMNRFDIYRELWTKSRTAFAEEQNIEFNDLKGWEYNGEICID</sequence>
<gene>
    <name evidence="2" type="ORF">SAMEA4384403_00053</name>
</gene>
<dbReference type="Proteomes" id="UP000242084">
    <property type="component" value="Chromosome 1"/>
</dbReference>
<dbReference type="AlphaFoldDB" id="A0A0K2JNY3"/>
<evidence type="ECO:0000313" key="3">
    <source>
        <dbReference type="Proteomes" id="UP000242084"/>
    </source>
</evidence>
<reference evidence="1" key="1">
    <citation type="journal article" date="2016" name="PLoS ONE">
        <title>A Look into the Melting Pot: The mecC-Harboring Region Is a Recombination Hot Spot in Staphylococcus stepanovicii.</title>
        <authorList>
            <person name="Semmler T."/>
            <person name="Harrison E.M."/>
            <person name="Lubke-Becker A."/>
            <person name="Ulrich R.G."/>
            <person name="Wieler L.H."/>
            <person name="Guenther S."/>
            <person name="Stamm I."/>
            <person name="Hanssen A.M."/>
            <person name="Holmes M.A."/>
            <person name="Vincze S."/>
            <person name="Walther B."/>
        </authorList>
    </citation>
    <scope>NUCLEOTIDE SEQUENCE</scope>
    <source>
        <strain evidence="1">CCM 7717</strain>
    </source>
</reference>
<dbReference type="KEGG" id="sste:SAMEA4384403_0053"/>
<protein>
    <submittedName>
        <fullName evidence="1">Uncharacterized protein</fullName>
    </submittedName>
</protein>
<proteinExistence type="predicted"/>
<keyword evidence="3" id="KW-1185">Reference proteome</keyword>
<reference evidence="2 3" key="2">
    <citation type="submission" date="2017-06" db="EMBL/GenBank/DDBJ databases">
        <authorList>
            <consortium name="Pathogen Informatics"/>
        </authorList>
    </citation>
    <scope>NUCLEOTIDE SEQUENCE [LARGE SCALE GENOMIC DNA]</scope>
    <source>
        <strain evidence="2 3">NCTC13839</strain>
    </source>
</reference>